<keyword evidence="3 5" id="KW-0378">Hydrolase</keyword>
<feature type="chain" id="PRO_5046927076" description="Peptidase S8/S53 domain-containing protein" evidence="7">
    <location>
        <begin position="31"/>
        <end position="2184"/>
    </location>
</feature>
<evidence type="ECO:0000256" key="5">
    <source>
        <dbReference type="PROSITE-ProRule" id="PRU01240"/>
    </source>
</evidence>
<dbReference type="InterPro" id="IPR008979">
    <property type="entry name" value="Galactose-bd-like_sf"/>
</dbReference>
<dbReference type="PANTHER" id="PTHR43806:SF11">
    <property type="entry name" value="CEREVISIN-RELATED"/>
    <property type="match status" value="1"/>
</dbReference>
<evidence type="ECO:0000256" key="4">
    <source>
        <dbReference type="ARBA" id="ARBA00022825"/>
    </source>
</evidence>
<dbReference type="InterPro" id="IPR034058">
    <property type="entry name" value="TagA/B/C/D_pept_dom"/>
</dbReference>
<evidence type="ECO:0000256" key="1">
    <source>
        <dbReference type="ARBA" id="ARBA00011073"/>
    </source>
</evidence>
<dbReference type="CDD" id="cd04842">
    <property type="entry name" value="Peptidases_S8_Kp43_protease"/>
    <property type="match status" value="1"/>
</dbReference>
<evidence type="ECO:0000313" key="10">
    <source>
        <dbReference type="Proteomes" id="UP001428290"/>
    </source>
</evidence>
<evidence type="ECO:0000259" key="8">
    <source>
        <dbReference type="Pfam" id="PF00082"/>
    </source>
</evidence>
<evidence type="ECO:0000256" key="6">
    <source>
        <dbReference type="SAM" id="MobiDB-lite"/>
    </source>
</evidence>
<feature type="domain" description="Peptidase S8/S53" evidence="8">
    <location>
        <begin position="320"/>
        <end position="665"/>
    </location>
</feature>
<dbReference type="Proteomes" id="UP001428290">
    <property type="component" value="Unassembled WGS sequence"/>
</dbReference>
<dbReference type="PROSITE" id="PS00138">
    <property type="entry name" value="SUBTILASE_SER"/>
    <property type="match status" value="1"/>
</dbReference>
<evidence type="ECO:0000256" key="7">
    <source>
        <dbReference type="SAM" id="SignalP"/>
    </source>
</evidence>
<dbReference type="InterPro" id="IPR008969">
    <property type="entry name" value="CarboxyPept-like_regulatory"/>
</dbReference>
<dbReference type="Pfam" id="PF00082">
    <property type="entry name" value="Peptidase_S8"/>
    <property type="match status" value="1"/>
</dbReference>
<gene>
    <name evidence="9" type="ORF">Hgul01_03387</name>
</gene>
<name>A0ABP9X2F4_9CHLR</name>
<keyword evidence="10" id="KW-1185">Reference proteome</keyword>
<dbReference type="InterPro" id="IPR000209">
    <property type="entry name" value="Peptidase_S8/S53_dom"/>
</dbReference>
<dbReference type="SUPFAM" id="SSF49452">
    <property type="entry name" value="Starch-binding domain-like"/>
    <property type="match status" value="1"/>
</dbReference>
<dbReference type="Gene3D" id="2.60.40.1120">
    <property type="entry name" value="Carboxypeptidase-like, regulatory domain"/>
    <property type="match status" value="5"/>
</dbReference>
<organism evidence="9 10">
    <name type="scientific">Herpetosiphon gulosus</name>
    <dbReference type="NCBI Taxonomy" id="1973496"/>
    <lineage>
        <taxon>Bacteria</taxon>
        <taxon>Bacillati</taxon>
        <taxon>Chloroflexota</taxon>
        <taxon>Chloroflexia</taxon>
        <taxon>Herpetosiphonales</taxon>
        <taxon>Herpetosiphonaceae</taxon>
        <taxon>Herpetosiphon</taxon>
    </lineage>
</organism>
<protein>
    <recommendedName>
        <fullName evidence="8">Peptidase S8/S53 domain-containing protein</fullName>
    </recommendedName>
</protein>
<evidence type="ECO:0000256" key="3">
    <source>
        <dbReference type="ARBA" id="ARBA00022801"/>
    </source>
</evidence>
<feature type="region of interest" description="Disordered" evidence="6">
    <location>
        <begin position="1897"/>
        <end position="1929"/>
    </location>
</feature>
<evidence type="ECO:0000313" key="9">
    <source>
        <dbReference type="EMBL" id="GAA5529575.1"/>
    </source>
</evidence>
<dbReference type="PROSITE" id="PS51892">
    <property type="entry name" value="SUBTILASE"/>
    <property type="match status" value="1"/>
</dbReference>
<proteinExistence type="inferred from homology"/>
<dbReference type="SUPFAM" id="SSF52743">
    <property type="entry name" value="Subtilisin-like"/>
    <property type="match status" value="1"/>
</dbReference>
<dbReference type="Pfam" id="PF13620">
    <property type="entry name" value="CarboxypepD_reg"/>
    <property type="match status" value="5"/>
</dbReference>
<feature type="signal peptide" evidence="7">
    <location>
        <begin position="1"/>
        <end position="30"/>
    </location>
</feature>
<keyword evidence="7" id="KW-0732">Signal</keyword>
<dbReference type="EMBL" id="BAABRU010000012">
    <property type="protein sequence ID" value="GAA5529575.1"/>
    <property type="molecule type" value="Genomic_DNA"/>
</dbReference>
<sequence length="2184" mass="225613">MAKFPFIRQAALIAMTLSLGLQGAAQPARAEVLRAPTATTKFLVEPNSPANKFVRTNGTLIADYGSFSVWQVATSNANSLNQLAGAQAADLDTIGLRGISFNPLKSVPTPQPSLSQSPTADQQLWLVQFAGPLKDAWLDELTKAGAERVIYMPNNAYLVWANGQTVAKLDALSKSNGAIQWAGAYHPEYRLAPEFRQKASNPDAKGLVDITIQFYNSATVERDVREVLDASAQVYATPWQVLNFTTISVQVSEAALAPIARRANVYNIEAWEAPQKMDERQGQIIAGNVTTAGGKVVPNGPGYLSWLQSQGVPTDPNQYPIVDVIDDGLDNGTTSPIHPDFYVNGIRPGASRIAAVGNCTADASGSNQDGHGHLNVGIVGSYNNLTGSPHVDGASSGIAGGYRVGLGISPFGRMASTKIFNNGGSFDLTNCGGGSNYIGIIAMAYTHGAAISSNSWGSNSGGAYTASSQAYDQGTRDASSTTAGNQEMAHIVAAGNAGSGTNTVGSPGTAKNVITVGATENVRDEGVMDGCDEPNADNADDIATFSSRGPTDDARVKPDIMAPGTHVMGPASQQADFSGASVCAIAGSAYYPTGQTLYTWSSGTSHSTPAVAGAASLLYTKYRTSFGGGVAPSPAMLKAYMLASTRYMNGSGTGGTLPSNNQGWGDMNLAPALDNTPRIVVDQTRTFGATGEEFTQIGQVADSAKPIRITLAWTDAVGSTTGNSYVNDLDLEVTVGGQTYKGNVFNGALSTTGGTADNKNNIEGVYLPAGASGAIQVKVIARNIAGDAIPGNADTTDQDFALYVYNGSVGPTGTLTGQVTQSNSNPVVGAMVRTSGGSSALTNASGNYSMIVPVGTYAVTASLQGAFQVVPSVSITENVTTTQNFVLSYGSITGTVRDAFSPSNPIMGANVSVIGYSTTTNAAGQYTIPVANVGSTTVTVSAPKYATQSQSVTVVDAGTATQDFTLAAGAVAGIVTNSANGAPVADATVAISNQYVKTKADGSFAIRLEPGSHTLTASKIGFAADSASLTISNGVTTTQDLEITPAFGYTPASLTRTFTFGDAPFTDTVGLELTNNGTQPFTYTIRENGATGFTPAVNRAGGNVLVVQRNSATSATAATTALTALGYTFESIDNVAFEARSLANLQTFDAVIFLGTTNATANNASEAKLTEYLNAGGKLFIADNDLGFFTNSGTFYRTVLDSTYGGDDPGQANRALTGFDFMAGVNAASADAYPDFYTPGSSSTVIFRYVNNAVGGSFIQRNNYKVVYLATDFVNLGTSAAGDTIERTVLDRVLQAIAGNTDSIPWLQEAPATGVIAGGASTDVAIGWNPTVITQPGTYTGSLSLGYSAVISQTFNIPVTMIVNPAATQARIGGTVVSSGVCDTIPAPAAGAKILITYTSGVTATVTTNANGEYAFFVPQGGTYTVAASAVDHLGQSQSVTVADGAEVTQNFTLRLNKPCLTAGPESLSASLQLGAAPVTQTLVVTSKGAAPLNATISEQSRSAVSQAGYTISEIPYSWIEANDGTNLNLTDDAEANITSPFTVTIFNTSSRNLRVANNGVVLVGVTTGDVAATNESLLTGATNNVISPFWDDIDDESGATYWKVVGTAPNRSLIIQWENRPHYNGIGSATFQVVINEQGGMIYQYKDLDYGDPLYDNGLSATVGVRGASTAQAAQFSFNQARLRSEMALCVSASCDAISWLTETPNTITGLPGTPVTNQVVNVVFSTNGLTQAGVYTGNLVLTHNAPLPGVTIPVTLTVTAPPNFGSISGTIQGLAACDVSPAPLSGATVTINTTPATVLTTSAAGSYSYSLAAGSYTITVAKAGYVTQTYNVTVPAAGAVTQNGQLRLNAPCLDVDTTPISETVGINTITTQTLTLDNNGAAPLTWTIAELAASGRPAPTSGEAAPTRKPVPANLRGLGSKQTAPAEEAIQDGSFEATVASGNTNSNPFWSQSSTNFGVVFCTTSCSTGTADVPHTGTWFAWFGGLDPADSPPDELGTLSQTFTAIGNASGTLSFWLFMNEQSGVDTDYLKVKIDGTTVYTVTNAQVGSFPTYTLVNVPITGDVLADTSSHTLLIESFVDASGNTNFFLDDISLDLTGVSCSPNVASWVRAVPNSGTIAADGSANVALEFNTNGLAAGLHTVNLCIQTNDTTQPNVQIPVTINVTENVDPTRKIYLPMVSKN</sequence>
<comment type="caution">
    <text evidence="9">The sequence shown here is derived from an EMBL/GenBank/DDBJ whole genome shotgun (WGS) entry which is preliminary data.</text>
</comment>
<dbReference type="SUPFAM" id="SSF49464">
    <property type="entry name" value="Carboxypeptidase regulatory domain-like"/>
    <property type="match status" value="4"/>
</dbReference>
<dbReference type="InterPro" id="IPR036852">
    <property type="entry name" value="Peptidase_S8/S53_dom_sf"/>
</dbReference>
<dbReference type="SUPFAM" id="SSF49785">
    <property type="entry name" value="Galactose-binding domain-like"/>
    <property type="match status" value="1"/>
</dbReference>
<feature type="active site" description="Charge relay system" evidence="5">
    <location>
        <position position="326"/>
    </location>
</feature>
<dbReference type="InterPro" id="IPR023828">
    <property type="entry name" value="Peptidase_S8_Ser-AS"/>
</dbReference>
<comment type="similarity">
    <text evidence="1 5">Belongs to the peptidase S8 family.</text>
</comment>
<dbReference type="RefSeq" id="WP_345723184.1">
    <property type="nucleotide sequence ID" value="NZ_BAABRU010000012.1"/>
</dbReference>
<dbReference type="PANTHER" id="PTHR43806">
    <property type="entry name" value="PEPTIDASE S8"/>
    <property type="match status" value="1"/>
</dbReference>
<keyword evidence="2 5" id="KW-0645">Protease</keyword>
<evidence type="ECO:0000256" key="2">
    <source>
        <dbReference type="ARBA" id="ARBA00022670"/>
    </source>
</evidence>
<feature type="active site" description="Charge relay system" evidence="5">
    <location>
        <position position="605"/>
    </location>
</feature>
<accession>A0ABP9X2F4</accession>
<feature type="active site" description="Charge relay system" evidence="5">
    <location>
        <position position="371"/>
    </location>
</feature>
<keyword evidence="4 5" id="KW-0720">Serine protease</keyword>
<dbReference type="Gene3D" id="2.60.120.380">
    <property type="match status" value="1"/>
</dbReference>
<reference evidence="9 10" key="1">
    <citation type="submission" date="2024-02" db="EMBL/GenBank/DDBJ databases">
        <title>Herpetosiphon gulosus NBRC 112829.</title>
        <authorList>
            <person name="Ichikawa N."/>
            <person name="Katano-Makiyama Y."/>
            <person name="Hidaka K."/>
        </authorList>
    </citation>
    <scope>NUCLEOTIDE SEQUENCE [LARGE SCALE GENOMIC DNA]</scope>
    <source>
        <strain evidence="9 10">NBRC 112829</strain>
    </source>
</reference>
<dbReference type="Gene3D" id="3.40.50.200">
    <property type="entry name" value="Peptidase S8/S53 domain"/>
    <property type="match status" value="1"/>
</dbReference>
<dbReference type="InterPro" id="IPR013784">
    <property type="entry name" value="Carb-bd-like_fold"/>
</dbReference>
<dbReference type="InterPro" id="IPR050131">
    <property type="entry name" value="Peptidase_S8_subtilisin-like"/>
</dbReference>